<dbReference type="GeneID" id="28542448"/>
<sequence>MKVEAVGKIQTESIARDRRQESLKSSIIDMKMSSASVYDQQAIDFALKRGELREKEIESRAYRLRIYMDQQRKLNKLS</sequence>
<dbReference type="AlphaFoldDB" id="A0A090I5M3"/>
<dbReference type="HOGENOM" id="CLU_2621092_0_0_6"/>
<proteinExistence type="predicted"/>
<dbReference type="PATRIC" id="fig|80852.17.peg.2952"/>
<dbReference type="OrthoDB" id="5918013at2"/>
<keyword evidence="2" id="KW-1185">Reference proteome</keyword>
<reference evidence="2" key="1">
    <citation type="submission" date="2014-09" db="EMBL/GenBank/DDBJ databases">
        <authorList>
            <person name="Hjerde E."/>
        </authorList>
    </citation>
    <scope>NUCLEOTIDE SEQUENCE [LARGE SCALE GENOMIC DNA]</scope>
    <source>
        <strain evidence="2">06/09/139</strain>
    </source>
</reference>
<protein>
    <submittedName>
        <fullName evidence="1">Uncharacterized protein</fullName>
    </submittedName>
</protein>
<dbReference type="EMBL" id="LN554847">
    <property type="protein sequence ID" value="CED56855.1"/>
    <property type="molecule type" value="Genomic_DNA"/>
</dbReference>
<evidence type="ECO:0000313" key="2">
    <source>
        <dbReference type="Proteomes" id="UP000032427"/>
    </source>
</evidence>
<dbReference type="Proteomes" id="UP000032427">
    <property type="component" value="Chromosome 2"/>
</dbReference>
<accession>A0A090I5M3</accession>
<dbReference type="KEGG" id="awd:AWOD_II_0204"/>
<name>A0A090I5M3_9GAMM</name>
<evidence type="ECO:0000313" key="1">
    <source>
        <dbReference type="EMBL" id="CED56855.1"/>
    </source>
</evidence>
<gene>
    <name evidence="1" type="ORF">AWOD_II_0204</name>
</gene>
<organism evidence="1 2">
    <name type="scientific">Aliivibrio wodanis</name>
    <dbReference type="NCBI Taxonomy" id="80852"/>
    <lineage>
        <taxon>Bacteria</taxon>
        <taxon>Pseudomonadati</taxon>
        <taxon>Pseudomonadota</taxon>
        <taxon>Gammaproteobacteria</taxon>
        <taxon>Vibrionales</taxon>
        <taxon>Vibrionaceae</taxon>
        <taxon>Aliivibrio</taxon>
    </lineage>
</organism>